<gene>
    <name evidence="1" type="ORF">FWILDA_LOCUS9633</name>
</gene>
<organism evidence="1 2">
    <name type="scientific">Funneliformis geosporum</name>
    <dbReference type="NCBI Taxonomy" id="1117311"/>
    <lineage>
        <taxon>Eukaryota</taxon>
        <taxon>Fungi</taxon>
        <taxon>Fungi incertae sedis</taxon>
        <taxon>Mucoromycota</taxon>
        <taxon>Glomeromycotina</taxon>
        <taxon>Glomeromycetes</taxon>
        <taxon>Glomerales</taxon>
        <taxon>Glomeraceae</taxon>
        <taxon>Funneliformis</taxon>
    </lineage>
</organism>
<protein>
    <submittedName>
        <fullName evidence="1">6070_t:CDS:1</fullName>
    </submittedName>
</protein>
<proteinExistence type="predicted"/>
<dbReference type="OrthoDB" id="2432050at2759"/>
<evidence type="ECO:0000313" key="2">
    <source>
        <dbReference type="Proteomes" id="UP001153678"/>
    </source>
</evidence>
<dbReference type="PANTHER" id="PTHR31511">
    <property type="entry name" value="PROTEIN CBG23764"/>
    <property type="match status" value="1"/>
</dbReference>
<dbReference type="EMBL" id="CAMKVN010002310">
    <property type="protein sequence ID" value="CAI2180542.1"/>
    <property type="molecule type" value="Genomic_DNA"/>
</dbReference>
<dbReference type="PANTHER" id="PTHR31511:SF12">
    <property type="entry name" value="RHO TERMINATION FACTOR N-TERMINAL DOMAIN-CONTAINING PROTEIN"/>
    <property type="match status" value="1"/>
</dbReference>
<accession>A0A9W4WR65</accession>
<evidence type="ECO:0000313" key="1">
    <source>
        <dbReference type="EMBL" id="CAI2180542.1"/>
    </source>
</evidence>
<dbReference type="AlphaFoldDB" id="A0A9W4WR65"/>
<sequence length="211" mass="24811">EQLALVYRKGVYPYDYIDSHDRFQETELPPIHEFYSTLKGKISQDDYKHAQKTEFRKMSMEYYELDPSHYVSAPSLYWDGILKMSGVRIELFTDMAMHDFIEKANRGNVTNLFHKEYTSQKGTKTSGIYLFGLHLKILDKARDRKRYTHILKPVNQCGNSILTKQATNIRTRMLVEFNKKASKLYNSEDMPVLESICYSVKKHTIDINYVL</sequence>
<dbReference type="Proteomes" id="UP001153678">
    <property type="component" value="Unassembled WGS sequence"/>
</dbReference>
<feature type="non-terminal residue" evidence="1">
    <location>
        <position position="1"/>
    </location>
</feature>
<reference evidence="1" key="1">
    <citation type="submission" date="2022-08" db="EMBL/GenBank/DDBJ databases">
        <authorList>
            <person name="Kallberg Y."/>
            <person name="Tangrot J."/>
            <person name="Rosling A."/>
        </authorList>
    </citation>
    <scope>NUCLEOTIDE SEQUENCE</scope>
    <source>
        <strain evidence="1">Wild A</strain>
    </source>
</reference>
<keyword evidence="2" id="KW-1185">Reference proteome</keyword>
<comment type="caution">
    <text evidence="1">The sequence shown here is derived from an EMBL/GenBank/DDBJ whole genome shotgun (WGS) entry which is preliminary data.</text>
</comment>
<name>A0A9W4WR65_9GLOM</name>